<feature type="region of interest" description="Disordered" evidence="1">
    <location>
        <begin position="1205"/>
        <end position="1225"/>
    </location>
</feature>
<feature type="compositionally biased region" description="Acidic residues" evidence="1">
    <location>
        <begin position="852"/>
        <end position="865"/>
    </location>
</feature>
<feature type="compositionally biased region" description="Basic and acidic residues" evidence="1">
    <location>
        <begin position="1247"/>
        <end position="1291"/>
    </location>
</feature>
<feature type="compositionally biased region" description="Basic and acidic residues" evidence="1">
    <location>
        <begin position="311"/>
        <end position="342"/>
    </location>
</feature>
<feature type="compositionally biased region" description="Polar residues" evidence="1">
    <location>
        <begin position="616"/>
        <end position="626"/>
    </location>
</feature>
<gene>
    <name evidence="2" type="ORF">ECRASSUSDP1_LOCUS23368</name>
</gene>
<evidence type="ECO:0008006" key="4">
    <source>
        <dbReference type="Google" id="ProtNLM"/>
    </source>
</evidence>
<feature type="compositionally biased region" description="Polar residues" evidence="1">
    <location>
        <begin position="193"/>
        <end position="203"/>
    </location>
</feature>
<feature type="compositionally biased region" description="Basic and acidic residues" evidence="1">
    <location>
        <begin position="563"/>
        <end position="574"/>
    </location>
</feature>
<feature type="region of interest" description="Disordered" evidence="1">
    <location>
        <begin position="43"/>
        <end position="252"/>
    </location>
</feature>
<feature type="region of interest" description="Disordered" evidence="1">
    <location>
        <begin position="1062"/>
        <end position="1091"/>
    </location>
</feature>
<feature type="region of interest" description="Disordered" evidence="1">
    <location>
        <begin position="552"/>
        <end position="626"/>
    </location>
</feature>
<reference evidence="2" key="1">
    <citation type="submission" date="2023-07" db="EMBL/GenBank/DDBJ databases">
        <authorList>
            <consortium name="AG Swart"/>
            <person name="Singh M."/>
            <person name="Singh A."/>
            <person name="Seah K."/>
            <person name="Emmerich C."/>
        </authorList>
    </citation>
    <scope>NUCLEOTIDE SEQUENCE</scope>
    <source>
        <strain evidence="2">DP1</strain>
    </source>
</reference>
<evidence type="ECO:0000256" key="1">
    <source>
        <dbReference type="SAM" id="MobiDB-lite"/>
    </source>
</evidence>
<evidence type="ECO:0000313" key="3">
    <source>
        <dbReference type="Proteomes" id="UP001295684"/>
    </source>
</evidence>
<feature type="compositionally biased region" description="Basic and acidic residues" evidence="1">
    <location>
        <begin position="949"/>
        <end position="968"/>
    </location>
</feature>
<feature type="region of interest" description="Disordered" evidence="1">
    <location>
        <begin position="275"/>
        <end position="342"/>
    </location>
</feature>
<feature type="compositionally biased region" description="Basic and acidic residues" evidence="1">
    <location>
        <begin position="168"/>
        <end position="184"/>
    </location>
</feature>
<feature type="compositionally biased region" description="Polar residues" evidence="1">
    <location>
        <begin position="1377"/>
        <end position="1394"/>
    </location>
</feature>
<feature type="region of interest" description="Disordered" evidence="1">
    <location>
        <begin position="1913"/>
        <end position="1936"/>
    </location>
</feature>
<name>A0AAD1Y2Z3_EUPCR</name>
<sequence>MINESAANQGIFCRKIDHSVPLSIMPSNGSKAVFKAKSIMKTKSKVRISRGERNKENSTGNAQFRYDIKPPRKPASMLPKPSSRLSTNKNTRKGEFQKYAYDSKSRERSIPTKVMGRKGSVHTTSAKPAKNDPVSKTELLYQKARSALGKSKKNKTKTESSKPPLQKRRSEAVLEVMRKQERIRKNLSHKGSFCQSSSRNSKPNLLESRKSSRNTQERINKAKFSTKRSQVSVKNKEETSKEKHFKLSRKEARARIGLSSIPDEKIEEFVKVKKTKVKPQVIPEGKKSNRDPVPVFSYESRSKSRLNQDSTSKEQESDGTNKVKVRETLKIKFPEVPQAEDRRIVSTIESRYDQDLASSINDFDEFTPMYSKMTKQKLKKTTSKPKNPKITKEKSNIKSFGGKPPKSQENPLRKSEDKKELVRQQKKANYKKLKEEKDKRKERELKTKQNVEALNQFLTKKTQNYKKIKALNKEKEPEEDFPTKEALKAETLNRLTTQPSTRTSYRPPARPKKAVGDSNPNVILTNRRTYNPKGPSKKVIKKVINIPTVKMNKKKKAHNQSFHSKDESCEDSSHRKVVISKMSKVSKNSEKKASRSIKTKKTKKVRKNSPKKSQRVNHTSLNMNCNDDSIFNEHSVNKSYQQEYNFDHPITKNTLEDVQRNFDSESDYLNIHGEIELDPIKPENGVEEIQPQDWENIEMFSSKKFSDILKKHKKVIRYQESEFNEEQESLMDIQSNRKSTNNLQVTDICDDEKDFEQQKTYEKPLSRENFDGVLQPPQEFDKIRKASTHHIREVPNKEEMKVAELKTFQNQSRCPEIAANHVKEFSEGRASNKILTASINLLDKEIFSDEKPQEEEENKQEEEKDDSLWKPPNWNFGEPQKEGFFEGNVTSKRVIVDDLEDFQYDDPVPYDETGGSDHDALENVSVFEHETSEADPDQIPFNIEEDLPERDHEEKTYTDTQGEDKDTLKQMRILFGSEQRIREQSEAAIKHLNCEEPEQDQDSEPDEFQTPGLSQHDESNKISSRIFGKQSFQDFSRKKFQEIMFDGNMSEFMNSVERTVRETVGESKTYRKREEKAKNYTSFTPKKTSFASPRKFNRKELELDSIVGNKMKYMSEKKKARKSMLENYDSSLLKDFPQDPFNNSQEVYKAKFANYSAKKSNDIVSQRKSLDHKSGQGLEHPDHFDKPNYKVDIERTDQVFMKSKLQSSNEIKINSAQEPESIRRSNVRGLEVMISEKSQEMENSNHQLDRKEEDDNKTLKYELTEELTEQRSLERSSKNIDDSKSKDSPKDIMYDQLEKIMGNCFTNEKKDSIIDAQDYKTLKYAESDEANEEFNKDKESSNSETSSPTTAKRINRGPLTQPAAETPEEVFQKKSEVNTVITPRDSSSKNSYQTPEDHRNNLQNNIAQKEISKAMLQKSFESGRREDAFSLQFYSNSSHTEEQPEHREADNNEDNIRIYVDQWDGDNSEKKSEAMSIDPFNCTESMGIHTAKNSPFESNTKEKNSNMSEKYSVTEESGEKYLSSEAKIGGNAFDYKKPSLNNIRKNLHSTLQDNLNNSSNSFDFKDSLSAKSHSILKNTQSTIEINEEIKEVAEELANNTQNNPQFLHEYPHMVSPSENEIASPNYMEDNQCIVLSNKKCKEGDSGSAVMVYDVADEPENPEETNLNHEQQEISKKSEYVTDEILSMMLFSDIHDHCLFPYRTNQVLKEVKDKFPFNKPLGIKTNEEGVCEFIDQLINHIQSTFVPAEDYDFSPYQNIHKETYLDQVLKNLEKTVKIDPAIELAQLQVYEDSPQKSDIFEDIIPNEIFYSLEQERKAMYENICSEIKLTDEERNNKIHTTFIHDKMVFDSFNHGLSIVARRKIELPPWHFDTKALSNRKYSPGQALELLYKAKNLVLKWNDIGAGTNKIPPYTGPENSKIEDIFAPPPPVPTEEERNQQIREEKLSELLSKEINEEADNYEDCATQVKLDLADMILEDLAMEMANLLVTF</sequence>
<feature type="compositionally biased region" description="Basic residues" evidence="1">
    <location>
        <begin position="594"/>
        <end position="615"/>
    </location>
</feature>
<feature type="region of interest" description="Disordered" evidence="1">
    <location>
        <begin position="929"/>
        <end position="968"/>
    </location>
</feature>
<feature type="compositionally biased region" description="Polar residues" evidence="1">
    <location>
        <begin position="493"/>
        <end position="504"/>
    </location>
</feature>
<keyword evidence="3" id="KW-1185">Reference proteome</keyword>
<organism evidence="2 3">
    <name type="scientific">Euplotes crassus</name>
    <dbReference type="NCBI Taxonomy" id="5936"/>
    <lineage>
        <taxon>Eukaryota</taxon>
        <taxon>Sar</taxon>
        <taxon>Alveolata</taxon>
        <taxon>Ciliophora</taxon>
        <taxon>Intramacronucleata</taxon>
        <taxon>Spirotrichea</taxon>
        <taxon>Hypotrichia</taxon>
        <taxon>Euplotida</taxon>
        <taxon>Euplotidae</taxon>
        <taxon>Moneuplotes</taxon>
    </lineage>
</organism>
<feature type="compositionally biased region" description="Polar residues" evidence="1">
    <location>
        <begin position="1079"/>
        <end position="1091"/>
    </location>
</feature>
<feature type="region of interest" description="Disordered" evidence="1">
    <location>
        <begin position="1161"/>
        <end position="1190"/>
    </location>
</feature>
<feature type="compositionally biased region" description="Basic and acidic residues" evidence="1">
    <location>
        <begin position="1168"/>
        <end position="1190"/>
    </location>
</feature>
<protein>
    <recommendedName>
        <fullName evidence="4">DUF4378 domain-containing protein</fullName>
    </recommendedName>
</protein>
<feature type="region of interest" description="Disordered" evidence="1">
    <location>
        <begin position="461"/>
        <end position="535"/>
    </location>
</feature>
<feature type="compositionally biased region" description="Basic and acidic residues" evidence="1">
    <location>
        <begin position="207"/>
        <end position="220"/>
    </location>
</feature>
<feature type="compositionally biased region" description="Acidic residues" evidence="1">
    <location>
        <begin position="995"/>
        <end position="1007"/>
    </location>
</feature>
<accession>A0AAD1Y2Z3</accession>
<feature type="region of interest" description="Disordered" evidence="1">
    <location>
        <begin position="1238"/>
        <end position="1291"/>
    </location>
</feature>
<dbReference type="Proteomes" id="UP001295684">
    <property type="component" value="Unassembled WGS sequence"/>
</dbReference>
<feature type="region of interest" description="Disordered" evidence="1">
    <location>
        <begin position="993"/>
        <end position="1027"/>
    </location>
</feature>
<feature type="compositionally biased region" description="Basic residues" evidence="1">
    <location>
        <begin position="374"/>
        <end position="389"/>
    </location>
</feature>
<feature type="compositionally biased region" description="Polar residues" evidence="1">
    <location>
        <begin position="1205"/>
        <end position="1218"/>
    </location>
</feature>
<feature type="compositionally biased region" description="Basic and acidic residues" evidence="1">
    <location>
        <begin position="432"/>
        <end position="448"/>
    </location>
</feature>
<feature type="compositionally biased region" description="Basic and acidic residues" evidence="1">
    <location>
        <begin position="1062"/>
        <end position="1078"/>
    </location>
</feature>
<feature type="compositionally biased region" description="Basic and acidic residues" evidence="1">
    <location>
        <begin position="471"/>
        <end position="488"/>
    </location>
</feature>
<comment type="caution">
    <text evidence="2">The sequence shown here is derived from an EMBL/GenBank/DDBJ whole genome shotgun (WGS) entry which is preliminary data.</text>
</comment>
<feature type="region of interest" description="Disordered" evidence="1">
    <location>
        <begin position="846"/>
        <end position="873"/>
    </location>
</feature>
<feature type="region of interest" description="Disordered" evidence="1">
    <location>
        <begin position="374"/>
        <end position="448"/>
    </location>
</feature>
<feature type="region of interest" description="Disordered" evidence="1">
    <location>
        <begin position="1489"/>
        <end position="1509"/>
    </location>
</feature>
<proteinExistence type="predicted"/>
<feature type="compositionally biased region" description="Basic and acidic residues" evidence="1">
    <location>
        <begin position="411"/>
        <end position="423"/>
    </location>
</feature>
<feature type="compositionally biased region" description="Basic and acidic residues" evidence="1">
    <location>
        <begin position="92"/>
        <end position="110"/>
    </location>
</feature>
<feature type="compositionally biased region" description="Polar residues" evidence="1">
    <location>
        <begin position="518"/>
        <end position="529"/>
    </location>
</feature>
<feature type="region of interest" description="Disordered" evidence="1">
    <location>
        <begin position="1329"/>
        <end position="1399"/>
    </location>
</feature>
<dbReference type="EMBL" id="CAMPGE010024033">
    <property type="protein sequence ID" value="CAI2381902.1"/>
    <property type="molecule type" value="Genomic_DNA"/>
</dbReference>
<evidence type="ECO:0000313" key="2">
    <source>
        <dbReference type="EMBL" id="CAI2381902.1"/>
    </source>
</evidence>